<dbReference type="CDD" id="cd00473">
    <property type="entry name" value="bS6"/>
    <property type="match status" value="1"/>
</dbReference>
<evidence type="ECO:0000256" key="6">
    <source>
        <dbReference type="HAMAP-Rule" id="MF_00360"/>
    </source>
</evidence>
<dbReference type="STRING" id="684065.SAMN05421738_102256"/>
<evidence type="ECO:0000256" key="2">
    <source>
        <dbReference type="ARBA" id="ARBA00022980"/>
    </source>
</evidence>
<dbReference type="Proteomes" id="UP000199149">
    <property type="component" value="Unassembled WGS sequence"/>
</dbReference>
<dbReference type="GO" id="GO:0070181">
    <property type="term" value="F:small ribosomal subunit rRNA binding"/>
    <property type="evidence" value="ECO:0007669"/>
    <property type="project" value="TreeGrafter"/>
</dbReference>
<comment type="similarity">
    <text evidence="1 6">Belongs to the bacterial ribosomal protein bS6 family.</text>
</comment>
<dbReference type="Gene3D" id="3.30.70.60">
    <property type="match status" value="1"/>
</dbReference>
<dbReference type="SUPFAM" id="SSF54995">
    <property type="entry name" value="Ribosomal protein S6"/>
    <property type="match status" value="1"/>
</dbReference>
<sequence length="115" mass="13436">MTHYETVFILTPVLSESQVEEAVNKFNDFVTANGGEIVAKENWGLKKLAYSIQNKRNGFYHLVEFKTENAELVSQLEVNFKRDERVLRFLTVKLDKHGMDWAEKRRTKLKSNSNK</sequence>
<dbReference type="NCBIfam" id="TIGR00166">
    <property type="entry name" value="S6"/>
    <property type="match status" value="1"/>
</dbReference>
<dbReference type="PANTHER" id="PTHR21011:SF1">
    <property type="entry name" value="SMALL RIBOSOMAL SUBUNIT PROTEIN BS6M"/>
    <property type="match status" value="1"/>
</dbReference>
<evidence type="ECO:0000313" key="7">
    <source>
        <dbReference type="EMBL" id="SFM77632.1"/>
    </source>
</evidence>
<dbReference type="InterPro" id="IPR020814">
    <property type="entry name" value="Ribosomal_S6_plastid/chlpt"/>
</dbReference>
<keyword evidence="3 6" id="KW-0687">Ribonucleoprotein</keyword>
<evidence type="ECO:0000256" key="3">
    <source>
        <dbReference type="ARBA" id="ARBA00023274"/>
    </source>
</evidence>
<dbReference type="GO" id="GO:1990904">
    <property type="term" value="C:ribonucleoprotein complex"/>
    <property type="evidence" value="ECO:0007669"/>
    <property type="project" value="UniProtKB-KW"/>
</dbReference>
<evidence type="ECO:0000256" key="5">
    <source>
        <dbReference type="ARBA" id="ARBA00035294"/>
    </source>
</evidence>
<comment type="function">
    <text evidence="4 6">Binds together with bS18 to 16S ribosomal RNA.</text>
</comment>
<evidence type="ECO:0000313" key="8">
    <source>
        <dbReference type="Proteomes" id="UP000199149"/>
    </source>
</evidence>
<organism evidence="7 8">
    <name type="scientific">Algoriella xinjiangensis</name>
    <dbReference type="NCBI Taxonomy" id="684065"/>
    <lineage>
        <taxon>Bacteria</taxon>
        <taxon>Pseudomonadati</taxon>
        <taxon>Bacteroidota</taxon>
        <taxon>Flavobacteriia</taxon>
        <taxon>Flavobacteriales</taxon>
        <taxon>Weeksellaceae</taxon>
        <taxon>Algoriella</taxon>
    </lineage>
</organism>
<dbReference type="InterPro" id="IPR035980">
    <property type="entry name" value="Ribosomal_bS6_sf"/>
</dbReference>
<dbReference type="HAMAP" id="MF_00360">
    <property type="entry name" value="Ribosomal_bS6"/>
    <property type="match status" value="1"/>
</dbReference>
<proteinExistence type="inferred from homology"/>
<dbReference type="PANTHER" id="PTHR21011">
    <property type="entry name" value="MITOCHONDRIAL 28S RIBOSOMAL PROTEIN S6"/>
    <property type="match status" value="1"/>
</dbReference>
<keyword evidence="6" id="KW-0699">rRNA-binding</keyword>
<dbReference type="InterPro" id="IPR014717">
    <property type="entry name" value="Transl_elong_EF1B/ribsomal_bS6"/>
</dbReference>
<dbReference type="EMBL" id="FOUZ01000002">
    <property type="protein sequence ID" value="SFM77632.1"/>
    <property type="molecule type" value="Genomic_DNA"/>
</dbReference>
<reference evidence="8" key="1">
    <citation type="submission" date="2016-10" db="EMBL/GenBank/DDBJ databases">
        <authorList>
            <person name="Varghese N."/>
            <person name="Submissions S."/>
        </authorList>
    </citation>
    <scope>NUCLEOTIDE SEQUENCE [LARGE SCALE GENOMIC DNA]</scope>
    <source>
        <strain evidence="8">XJ109</strain>
    </source>
</reference>
<dbReference type="InterPro" id="IPR000529">
    <property type="entry name" value="Ribosomal_bS6"/>
</dbReference>
<keyword evidence="2 6" id="KW-0689">Ribosomal protein</keyword>
<name>A0A1I4TLL1_9FLAO</name>
<evidence type="ECO:0000256" key="1">
    <source>
        <dbReference type="ARBA" id="ARBA00009512"/>
    </source>
</evidence>
<keyword evidence="6" id="KW-0694">RNA-binding</keyword>
<dbReference type="GO" id="GO:0005840">
    <property type="term" value="C:ribosome"/>
    <property type="evidence" value="ECO:0007669"/>
    <property type="project" value="UniProtKB-KW"/>
</dbReference>
<protein>
    <recommendedName>
        <fullName evidence="5 6">Small ribosomal subunit protein bS6</fullName>
    </recommendedName>
</protein>
<dbReference type="GO" id="GO:0003735">
    <property type="term" value="F:structural constituent of ribosome"/>
    <property type="evidence" value="ECO:0007669"/>
    <property type="project" value="InterPro"/>
</dbReference>
<dbReference type="RefSeq" id="WP_092906340.1">
    <property type="nucleotide sequence ID" value="NZ_FOUZ01000002.1"/>
</dbReference>
<dbReference type="GO" id="GO:0005737">
    <property type="term" value="C:cytoplasm"/>
    <property type="evidence" value="ECO:0007669"/>
    <property type="project" value="UniProtKB-ARBA"/>
</dbReference>
<evidence type="ECO:0000256" key="4">
    <source>
        <dbReference type="ARBA" id="ARBA00035104"/>
    </source>
</evidence>
<dbReference type="OrthoDB" id="9812702at2"/>
<gene>
    <name evidence="6" type="primary">rpsF</name>
    <name evidence="7" type="ORF">SAMN05421738_102256</name>
</gene>
<accession>A0A1I4TLL1</accession>
<dbReference type="Pfam" id="PF01250">
    <property type="entry name" value="Ribosomal_S6"/>
    <property type="match status" value="1"/>
</dbReference>
<dbReference type="GO" id="GO:0006412">
    <property type="term" value="P:translation"/>
    <property type="evidence" value="ECO:0007669"/>
    <property type="project" value="UniProtKB-UniRule"/>
</dbReference>
<dbReference type="AlphaFoldDB" id="A0A1I4TLL1"/>
<keyword evidence="8" id="KW-1185">Reference proteome</keyword>